<dbReference type="AlphaFoldDB" id="A0A4Y2WM41"/>
<evidence type="ECO:0000313" key="3">
    <source>
        <dbReference type="Proteomes" id="UP000499080"/>
    </source>
</evidence>
<protein>
    <submittedName>
        <fullName evidence="1">Uncharacterized protein</fullName>
    </submittedName>
</protein>
<proteinExistence type="predicted"/>
<reference evidence="1 3" key="1">
    <citation type="journal article" date="2019" name="Sci. Rep.">
        <title>Orb-weaving spider Araneus ventricosus genome elucidates the spidroin gene catalogue.</title>
        <authorList>
            <person name="Kono N."/>
            <person name="Nakamura H."/>
            <person name="Ohtoshi R."/>
            <person name="Moran D.A.P."/>
            <person name="Shinohara A."/>
            <person name="Yoshida Y."/>
            <person name="Fujiwara M."/>
            <person name="Mori M."/>
            <person name="Tomita M."/>
            <person name="Arakawa K."/>
        </authorList>
    </citation>
    <scope>NUCLEOTIDE SEQUENCE [LARGE SCALE GENOMIC DNA]</scope>
</reference>
<evidence type="ECO:0000313" key="2">
    <source>
        <dbReference type="EMBL" id="GBO38272.1"/>
    </source>
</evidence>
<evidence type="ECO:0000313" key="1">
    <source>
        <dbReference type="EMBL" id="GBO38209.1"/>
    </source>
</evidence>
<keyword evidence="3" id="KW-1185">Reference proteome</keyword>
<dbReference type="OrthoDB" id="6462766at2759"/>
<sequence length="146" mass="17116">YSRSFLNMAANTLPHRLSKCTRTIFYANPKLYFQRNIASCCIEYQDSIVNSRHIDSTWKLVACRYFSRNPKSWFKNKRTYEVVIPGKVGVKRQIPDYILKPPYFDTGVEVEPNNIEILNEDNVKNMKQSCSLARIVLNEVEKFIKV</sequence>
<dbReference type="Proteomes" id="UP000499080">
    <property type="component" value="Unassembled WGS sequence"/>
</dbReference>
<dbReference type="EMBL" id="BGPR01062862">
    <property type="protein sequence ID" value="GBO38209.1"/>
    <property type="molecule type" value="Genomic_DNA"/>
</dbReference>
<accession>A0A4Y2WM41</accession>
<organism evidence="1 3">
    <name type="scientific">Araneus ventricosus</name>
    <name type="common">Orbweaver spider</name>
    <name type="synonym">Epeira ventricosa</name>
    <dbReference type="NCBI Taxonomy" id="182803"/>
    <lineage>
        <taxon>Eukaryota</taxon>
        <taxon>Metazoa</taxon>
        <taxon>Ecdysozoa</taxon>
        <taxon>Arthropoda</taxon>
        <taxon>Chelicerata</taxon>
        <taxon>Arachnida</taxon>
        <taxon>Araneae</taxon>
        <taxon>Araneomorphae</taxon>
        <taxon>Entelegynae</taxon>
        <taxon>Araneoidea</taxon>
        <taxon>Araneidae</taxon>
        <taxon>Araneus</taxon>
    </lineage>
</organism>
<feature type="non-terminal residue" evidence="1">
    <location>
        <position position="1"/>
    </location>
</feature>
<comment type="caution">
    <text evidence="1">The sequence shown here is derived from an EMBL/GenBank/DDBJ whole genome shotgun (WGS) entry which is preliminary data.</text>
</comment>
<dbReference type="EMBL" id="BGPR01062926">
    <property type="protein sequence ID" value="GBO38272.1"/>
    <property type="molecule type" value="Genomic_DNA"/>
</dbReference>
<name>A0A4Y2WM41_ARAVE</name>
<gene>
    <name evidence="1" type="ORF">AVEN_241074_1</name>
    <name evidence="2" type="ORF">AVEN_261100_1</name>
</gene>